<accession>I3TE94</accession>
<keyword evidence="5" id="KW-0812">Transmembrane</keyword>
<dbReference type="Proteomes" id="UP000005270">
    <property type="component" value="Chromosome"/>
</dbReference>
<organism evidence="6 7">
    <name type="scientific">Thermogladius calderae (strain DSM 22663 / VKM B-2946 / 1633)</name>
    <dbReference type="NCBI Taxonomy" id="1184251"/>
    <lineage>
        <taxon>Archaea</taxon>
        <taxon>Thermoproteota</taxon>
        <taxon>Thermoprotei</taxon>
        <taxon>Desulfurococcales</taxon>
        <taxon>Desulfurococcaceae</taxon>
        <taxon>Thermogladius</taxon>
    </lineage>
</organism>
<dbReference type="InterPro" id="IPR050492">
    <property type="entry name" value="Bact_metal-bind_prot9"/>
</dbReference>
<dbReference type="GO" id="GO:0030001">
    <property type="term" value="P:metal ion transport"/>
    <property type="evidence" value="ECO:0007669"/>
    <property type="project" value="InterPro"/>
</dbReference>
<keyword evidence="7" id="KW-1185">Reference proteome</keyword>
<dbReference type="InterPro" id="IPR006127">
    <property type="entry name" value="ZnuA-like"/>
</dbReference>
<keyword evidence="2" id="KW-0813">Transport</keyword>
<keyword evidence="5" id="KW-0472">Membrane</keyword>
<dbReference type="PANTHER" id="PTHR42953:SF1">
    <property type="entry name" value="METAL-BINDING PROTEIN HI_0362-RELATED"/>
    <property type="match status" value="1"/>
</dbReference>
<keyword evidence="4" id="KW-0732">Signal</keyword>
<evidence type="ECO:0000256" key="2">
    <source>
        <dbReference type="ARBA" id="ARBA00022448"/>
    </source>
</evidence>
<keyword evidence="3" id="KW-0479">Metal-binding</keyword>
<evidence type="ECO:0000256" key="4">
    <source>
        <dbReference type="ARBA" id="ARBA00022729"/>
    </source>
</evidence>
<evidence type="ECO:0000256" key="5">
    <source>
        <dbReference type="SAM" id="Phobius"/>
    </source>
</evidence>
<dbReference type="GeneID" id="13012971"/>
<evidence type="ECO:0000256" key="1">
    <source>
        <dbReference type="ARBA" id="ARBA00004196"/>
    </source>
</evidence>
<name>I3TE94_THEC1</name>
<dbReference type="GO" id="GO:0046872">
    <property type="term" value="F:metal ion binding"/>
    <property type="evidence" value="ECO:0007669"/>
    <property type="project" value="UniProtKB-KW"/>
</dbReference>
<dbReference type="STRING" id="1184251.TCELL_0658"/>
<dbReference type="SUPFAM" id="SSF53807">
    <property type="entry name" value="Helical backbone' metal receptor"/>
    <property type="match status" value="1"/>
</dbReference>
<dbReference type="eggNOG" id="arCOG01005">
    <property type="taxonomic scope" value="Archaea"/>
</dbReference>
<sequence length="335" mass="36208">MPVRYLALVAISLVAVVLFASTPGNAVTNRPLRVITTFPGLKYDVQNLVCEGDVVETLLPPGVDPHEYSLTPGDITKLQEADLIVSTGHTGFEQKIEELWRSGVIKGVLINVLELPGITIFTNPSTGQPDYHMPIYYPLNYIAFVRNVSETLASLNPAASQCYLSRALNVTTRVAGLYVSTPPLRGKAVGDLPYTVYVANWLGLDLAGLIIKEEGLPATPGELSTYQEMMRNGSIAYVLVTVYGSTKSTVSTQLENMAASYGVKVIKLYGAVYPNSILDKLVYVYTQITNTSLTTATETAHQVTPSGLSWFGVAMIVVAVITLVGLAVYLLVSRK</sequence>
<dbReference type="Gene3D" id="3.40.50.1980">
    <property type="entry name" value="Nitrogenase molybdenum iron protein domain"/>
    <property type="match status" value="1"/>
</dbReference>
<dbReference type="PANTHER" id="PTHR42953">
    <property type="entry name" value="HIGH-AFFINITY ZINC UPTAKE SYSTEM PROTEIN ZNUA-RELATED"/>
    <property type="match status" value="1"/>
</dbReference>
<evidence type="ECO:0000313" key="6">
    <source>
        <dbReference type="EMBL" id="AFK51082.1"/>
    </source>
</evidence>
<feature type="transmembrane region" description="Helical" evidence="5">
    <location>
        <begin position="308"/>
        <end position="332"/>
    </location>
</feature>
<protein>
    <submittedName>
        <fullName evidence="6">Periplasmic solute binding protein</fullName>
    </submittedName>
</protein>
<dbReference type="OrthoDB" id="50488at2157"/>
<dbReference type="Pfam" id="PF01297">
    <property type="entry name" value="ZnuA"/>
    <property type="match status" value="1"/>
</dbReference>
<keyword evidence="5" id="KW-1133">Transmembrane helix</keyword>
<proteinExistence type="predicted"/>
<dbReference type="AlphaFoldDB" id="I3TE94"/>
<dbReference type="InParanoid" id="I3TE94"/>
<dbReference type="KEGG" id="thg:TCELL_0658"/>
<reference evidence="6 7" key="1">
    <citation type="journal article" date="2012" name="J. Bacteriol.">
        <title>Complete genome sequence of the hyperthermophilic cellulolytic Crenarchaeon 'Thermogladius cellulolyticus' 1633.</title>
        <authorList>
            <person name="Mardanov A.V."/>
            <person name="Kochetkova T.V."/>
            <person name="Beletsky A.V."/>
            <person name="Bonch-Osmolovskaya E.A."/>
            <person name="Ravin N.V."/>
            <person name="Skryabin K.G."/>
        </authorList>
    </citation>
    <scope>NUCLEOTIDE SEQUENCE [LARGE SCALE GENOMIC DNA]</scope>
    <source>
        <strain evidence="7">DSM 22663 / VKM B-2946 / 1633</strain>
    </source>
</reference>
<dbReference type="RefSeq" id="WP_014737332.1">
    <property type="nucleotide sequence ID" value="NC_017954.1"/>
</dbReference>
<dbReference type="EMBL" id="CP003531">
    <property type="protein sequence ID" value="AFK51082.1"/>
    <property type="molecule type" value="Genomic_DNA"/>
</dbReference>
<gene>
    <name evidence="6" type="ordered locus">TCELL_0658</name>
</gene>
<comment type="subcellular location">
    <subcellularLocation>
        <location evidence="1">Cell envelope</location>
    </subcellularLocation>
</comment>
<evidence type="ECO:0000256" key="3">
    <source>
        <dbReference type="ARBA" id="ARBA00022723"/>
    </source>
</evidence>
<evidence type="ECO:0000313" key="7">
    <source>
        <dbReference type="Proteomes" id="UP000005270"/>
    </source>
</evidence>
<dbReference type="HOGENOM" id="CLU_067263_0_0_2"/>